<name>U5GLQ3_POPTR</name>
<keyword evidence="1" id="KW-1133">Transmembrane helix</keyword>
<keyword evidence="3" id="KW-1185">Reference proteome</keyword>
<feature type="transmembrane region" description="Helical" evidence="1">
    <location>
        <begin position="49"/>
        <end position="67"/>
    </location>
</feature>
<accession>U5GLQ3</accession>
<organism evidence="2 3">
    <name type="scientific">Populus trichocarpa</name>
    <name type="common">Western balsam poplar</name>
    <name type="synonym">Populus balsamifera subsp. trichocarpa</name>
    <dbReference type="NCBI Taxonomy" id="3694"/>
    <lineage>
        <taxon>Eukaryota</taxon>
        <taxon>Viridiplantae</taxon>
        <taxon>Streptophyta</taxon>
        <taxon>Embryophyta</taxon>
        <taxon>Tracheophyta</taxon>
        <taxon>Spermatophyta</taxon>
        <taxon>Magnoliopsida</taxon>
        <taxon>eudicotyledons</taxon>
        <taxon>Gunneridae</taxon>
        <taxon>Pentapetalae</taxon>
        <taxon>rosids</taxon>
        <taxon>fabids</taxon>
        <taxon>Malpighiales</taxon>
        <taxon>Salicaceae</taxon>
        <taxon>Saliceae</taxon>
        <taxon>Populus</taxon>
    </lineage>
</organism>
<dbReference type="PANTHER" id="PTHR46285:SF13">
    <property type="entry name" value="OS02G0167775 PROTEIN"/>
    <property type="match status" value="1"/>
</dbReference>
<dbReference type="AlphaFoldDB" id="U5GLQ3"/>
<evidence type="ECO:0000256" key="1">
    <source>
        <dbReference type="SAM" id="Phobius"/>
    </source>
</evidence>
<dbReference type="Proteomes" id="UP000006729">
    <property type="component" value="Chromosome 4"/>
</dbReference>
<evidence type="ECO:0000313" key="2">
    <source>
        <dbReference type="EMBL" id="PNT41290.1"/>
    </source>
</evidence>
<reference evidence="2 3" key="1">
    <citation type="journal article" date="2006" name="Science">
        <title>The genome of black cottonwood, Populus trichocarpa (Torr. &amp; Gray).</title>
        <authorList>
            <person name="Tuskan G.A."/>
            <person name="Difazio S."/>
            <person name="Jansson S."/>
            <person name="Bohlmann J."/>
            <person name="Grigoriev I."/>
            <person name="Hellsten U."/>
            <person name="Putnam N."/>
            <person name="Ralph S."/>
            <person name="Rombauts S."/>
            <person name="Salamov A."/>
            <person name="Schein J."/>
            <person name="Sterck L."/>
            <person name="Aerts A."/>
            <person name="Bhalerao R.R."/>
            <person name="Bhalerao R.P."/>
            <person name="Blaudez D."/>
            <person name="Boerjan W."/>
            <person name="Brun A."/>
            <person name="Brunner A."/>
            <person name="Busov V."/>
            <person name="Campbell M."/>
            <person name="Carlson J."/>
            <person name="Chalot M."/>
            <person name="Chapman J."/>
            <person name="Chen G.L."/>
            <person name="Cooper D."/>
            <person name="Coutinho P.M."/>
            <person name="Couturier J."/>
            <person name="Covert S."/>
            <person name="Cronk Q."/>
            <person name="Cunningham R."/>
            <person name="Davis J."/>
            <person name="Degroeve S."/>
            <person name="Dejardin A."/>
            <person name="Depamphilis C."/>
            <person name="Detter J."/>
            <person name="Dirks B."/>
            <person name="Dubchak I."/>
            <person name="Duplessis S."/>
            <person name="Ehlting J."/>
            <person name="Ellis B."/>
            <person name="Gendler K."/>
            <person name="Goodstein D."/>
            <person name="Gribskov M."/>
            <person name="Grimwood J."/>
            <person name="Groover A."/>
            <person name="Gunter L."/>
            <person name="Hamberger B."/>
            <person name="Heinze B."/>
            <person name="Helariutta Y."/>
            <person name="Henrissat B."/>
            <person name="Holligan D."/>
            <person name="Holt R."/>
            <person name="Huang W."/>
            <person name="Islam-Faridi N."/>
            <person name="Jones S."/>
            <person name="Jones-Rhoades M."/>
            <person name="Jorgensen R."/>
            <person name="Joshi C."/>
            <person name="Kangasjarvi J."/>
            <person name="Karlsson J."/>
            <person name="Kelleher C."/>
            <person name="Kirkpatrick R."/>
            <person name="Kirst M."/>
            <person name="Kohler A."/>
            <person name="Kalluri U."/>
            <person name="Larimer F."/>
            <person name="Leebens-Mack J."/>
            <person name="Leple J.C."/>
            <person name="Locascio P."/>
            <person name="Lou Y."/>
            <person name="Lucas S."/>
            <person name="Martin F."/>
            <person name="Montanini B."/>
            <person name="Napoli C."/>
            <person name="Nelson D.R."/>
            <person name="Nelson C."/>
            <person name="Nieminen K."/>
            <person name="Nilsson O."/>
            <person name="Pereda V."/>
            <person name="Peter G."/>
            <person name="Philippe R."/>
            <person name="Pilate G."/>
            <person name="Poliakov A."/>
            <person name="Razumovskaya J."/>
            <person name="Richardson P."/>
            <person name="Rinaldi C."/>
            <person name="Ritland K."/>
            <person name="Rouze P."/>
            <person name="Ryaboy D."/>
            <person name="Schmutz J."/>
            <person name="Schrader J."/>
            <person name="Segerman B."/>
            <person name="Shin H."/>
            <person name="Siddiqui A."/>
            <person name="Sterky F."/>
            <person name="Terry A."/>
            <person name="Tsai C.J."/>
            <person name="Uberbacher E."/>
            <person name="Unneberg P."/>
            <person name="Vahala J."/>
            <person name="Wall K."/>
            <person name="Wessler S."/>
            <person name="Yang G."/>
            <person name="Yin T."/>
            <person name="Douglas C."/>
            <person name="Marra M."/>
            <person name="Sandberg G."/>
            <person name="Van de Peer Y."/>
            <person name="Rokhsar D."/>
        </authorList>
    </citation>
    <scope>NUCLEOTIDE SEQUENCE [LARGE SCALE GENOMIC DNA]</scope>
    <source>
        <strain evidence="3">cv. Nisqually</strain>
    </source>
</reference>
<keyword evidence="1" id="KW-0812">Transmembrane</keyword>
<dbReference type="PANTHER" id="PTHR46285">
    <property type="entry name" value="PROTEINASE INHIBITOR I4, SERPIN (DUF716)-RELATED"/>
    <property type="match status" value="1"/>
</dbReference>
<feature type="transmembrane region" description="Helical" evidence="1">
    <location>
        <begin position="6"/>
        <end position="28"/>
    </location>
</feature>
<proteinExistence type="predicted"/>
<dbReference type="eggNOG" id="ENOG502QS1R">
    <property type="taxonomic scope" value="Eukaryota"/>
</dbReference>
<keyword evidence="1" id="KW-0472">Membrane</keyword>
<dbReference type="HOGENOM" id="CLU_2077142_0_0_1"/>
<sequence>MGEDSTSIFVGHIVPSLALILFGLWHTINTIKVFYNKGSSNFTVKMKHLKLIFIQFFLVFSIFMHILDFHFFCFSFKLNSFEHTSMVGGIFVAFVFFQELFLLHFHSTNHVGLKGHYH</sequence>
<evidence type="ECO:0000313" key="3">
    <source>
        <dbReference type="Proteomes" id="UP000006729"/>
    </source>
</evidence>
<gene>
    <name evidence="2" type="ORF">POPTR_004G147400</name>
</gene>
<dbReference type="STRING" id="3694.U5GLQ3"/>
<dbReference type="EMBL" id="CM009293">
    <property type="protein sequence ID" value="PNT41290.1"/>
    <property type="molecule type" value="Genomic_DNA"/>
</dbReference>
<dbReference type="InParanoid" id="U5GLQ3"/>
<protein>
    <submittedName>
        <fullName evidence="2">Uncharacterized protein</fullName>
    </submittedName>
</protein>
<feature type="transmembrane region" description="Helical" evidence="1">
    <location>
        <begin position="87"/>
        <end position="105"/>
    </location>
</feature>